<feature type="transmembrane region" description="Helical" evidence="5">
    <location>
        <begin position="48"/>
        <end position="70"/>
    </location>
</feature>
<feature type="transmembrane region" description="Helical" evidence="5">
    <location>
        <begin position="139"/>
        <end position="170"/>
    </location>
</feature>
<keyword evidence="3 5" id="KW-1133">Transmembrane helix</keyword>
<protein>
    <submittedName>
        <fullName evidence="6">Isoprenylcysteine carboxylmethyltransferase family protein</fullName>
    </submittedName>
</protein>
<evidence type="ECO:0000256" key="3">
    <source>
        <dbReference type="ARBA" id="ARBA00022989"/>
    </source>
</evidence>
<evidence type="ECO:0000256" key="2">
    <source>
        <dbReference type="ARBA" id="ARBA00022692"/>
    </source>
</evidence>
<name>A0ABR8ZBZ5_9FLAO</name>
<dbReference type="EMBL" id="JACYFS010000002">
    <property type="protein sequence ID" value="MBD8082839.1"/>
    <property type="molecule type" value="Genomic_DNA"/>
</dbReference>
<dbReference type="Gene3D" id="1.20.120.1630">
    <property type="match status" value="1"/>
</dbReference>
<comment type="caution">
    <text evidence="6">The sequence shown here is derived from an EMBL/GenBank/DDBJ whole genome shotgun (WGS) entry which is preliminary data.</text>
</comment>
<evidence type="ECO:0000313" key="6">
    <source>
        <dbReference type="EMBL" id="MBD8082839.1"/>
    </source>
</evidence>
<dbReference type="PANTHER" id="PTHR12714">
    <property type="entry name" value="PROTEIN-S ISOPRENYLCYSTEINE O-METHYLTRANSFERASE"/>
    <property type="match status" value="1"/>
</dbReference>
<accession>A0ABR8ZBZ5</accession>
<evidence type="ECO:0000256" key="5">
    <source>
        <dbReference type="SAM" id="Phobius"/>
    </source>
</evidence>
<gene>
    <name evidence="6" type="ORF">IC610_10460</name>
</gene>
<sequence>MMILLKFYLPVYLLLYIMVAFLLPSYRTYRKTGLNPITFGKTDNAHDYIGFVMKVLVVLLFVVVFVYSLSDTIYQYLTPVSYLVTNTFLTCGLLLIHVSLLWIAVAQYQMSNSWRIGIDENNKTELITKGLFSYSRNPIFLGMTVSVAGIFFILPNALTFFLMLATYIVIQIQIRLEEEFLERQHGEKYLIYKNTTKRLL</sequence>
<dbReference type="Proteomes" id="UP000637299">
    <property type="component" value="Unassembled WGS sequence"/>
</dbReference>
<keyword evidence="2 5" id="KW-0812">Transmembrane</keyword>
<reference evidence="6 7" key="1">
    <citation type="submission" date="2020-09" db="EMBL/GenBank/DDBJ databases">
        <title>Genome seq and assembly of Chryseobacterium sp.</title>
        <authorList>
            <person name="Chhetri G."/>
        </authorList>
    </citation>
    <scope>NUCLEOTIDE SEQUENCE [LARGE SCALE GENOMIC DNA]</scope>
    <source>
        <strain evidence="6 7">GCR10</strain>
    </source>
</reference>
<evidence type="ECO:0000256" key="1">
    <source>
        <dbReference type="ARBA" id="ARBA00004127"/>
    </source>
</evidence>
<evidence type="ECO:0000256" key="4">
    <source>
        <dbReference type="ARBA" id="ARBA00023136"/>
    </source>
</evidence>
<dbReference type="Pfam" id="PF04191">
    <property type="entry name" value="PEMT"/>
    <property type="match status" value="1"/>
</dbReference>
<feature type="transmembrane region" description="Helical" evidence="5">
    <location>
        <begin position="82"/>
        <end position="105"/>
    </location>
</feature>
<organism evidence="6 7">
    <name type="scientific">Chryseobacterium caseinilyticum</name>
    <dbReference type="NCBI Taxonomy" id="2771428"/>
    <lineage>
        <taxon>Bacteria</taxon>
        <taxon>Pseudomonadati</taxon>
        <taxon>Bacteroidota</taxon>
        <taxon>Flavobacteriia</taxon>
        <taxon>Flavobacteriales</taxon>
        <taxon>Weeksellaceae</taxon>
        <taxon>Chryseobacterium group</taxon>
        <taxon>Chryseobacterium</taxon>
    </lineage>
</organism>
<feature type="transmembrane region" description="Helical" evidence="5">
    <location>
        <begin position="7"/>
        <end position="28"/>
    </location>
</feature>
<evidence type="ECO:0000313" key="7">
    <source>
        <dbReference type="Proteomes" id="UP000637299"/>
    </source>
</evidence>
<comment type="subcellular location">
    <subcellularLocation>
        <location evidence="1">Endomembrane system</location>
        <topology evidence="1">Multi-pass membrane protein</topology>
    </subcellularLocation>
</comment>
<proteinExistence type="predicted"/>
<keyword evidence="7" id="KW-1185">Reference proteome</keyword>
<keyword evidence="4 5" id="KW-0472">Membrane</keyword>
<dbReference type="InterPro" id="IPR007318">
    <property type="entry name" value="Phopholipid_MeTrfase"/>
</dbReference>
<dbReference type="PANTHER" id="PTHR12714:SF9">
    <property type="entry name" value="PROTEIN-S-ISOPRENYLCYSTEINE O-METHYLTRANSFERASE"/>
    <property type="match status" value="1"/>
</dbReference>